<evidence type="ECO:0000313" key="3">
    <source>
        <dbReference type="Proteomes" id="UP000772434"/>
    </source>
</evidence>
<dbReference type="Proteomes" id="UP000772434">
    <property type="component" value="Unassembled WGS sequence"/>
</dbReference>
<keyword evidence="3" id="KW-1185">Reference proteome</keyword>
<protein>
    <recommendedName>
        <fullName evidence="1">Phosphatidate phosphatase APP1 catalytic domain-containing protein</fullName>
    </recommendedName>
</protein>
<evidence type="ECO:0000259" key="1">
    <source>
        <dbReference type="Pfam" id="PF09949"/>
    </source>
</evidence>
<organism evidence="2 3">
    <name type="scientific">Rhodocollybia butyracea</name>
    <dbReference type="NCBI Taxonomy" id="206335"/>
    <lineage>
        <taxon>Eukaryota</taxon>
        <taxon>Fungi</taxon>
        <taxon>Dikarya</taxon>
        <taxon>Basidiomycota</taxon>
        <taxon>Agaricomycotina</taxon>
        <taxon>Agaricomycetes</taxon>
        <taxon>Agaricomycetidae</taxon>
        <taxon>Agaricales</taxon>
        <taxon>Marasmiineae</taxon>
        <taxon>Omphalotaceae</taxon>
        <taxon>Rhodocollybia</taxon>
    </lineage>
</organism>
<dbReference type="PANTHER" id="PTHR28208:SF1">
    <property type="entry name" value="FILAMENT ORGANIZATION PROTEIN APP1-LIKE, PUTATIVE (AFU_ORTHOLOGUE AFUA_1G06650)-RELATED"/>
    <property type="match status" value="1"/>
</dbReference>
<sequence length="373" mass="40765">MKHIIITSFSVLVFTVAVAALALPIKTKTLVLDSPAFQSSSGTLAAVQSYVYLSPDMSSFKDKVKGFLTDLQVGDNLERNTDTACERMKLFATLGTPEQKVKLSIQGCNDAKPELPRTDHNGIAISDSVNLGTCSFASSGSSTLTLKASGEDDAPATVYFSPPHGLGVISDIDDTIKITNVTDHDKMAQNTLYKDPLPVPGMPELYKSLAQSLTTETIPPQFLYVSGSPMQLQPFLSSFLNSTYPASKGPIFLQTFSIFDLPKIFESLGSGADAEKIEYKVSQITRIQKMYPQKSFLAIGDSGEMDPEVYGEVYRRFGKDFIRCIWIRKVLDAKNNPARFVAAFKGVPTEKTRVYEDEDIESLEGINVAGSQC</sequence>
<feature type="domain" description="Phosphatidate phosphatase APP1 catalytic" evidence="1">
    <location>
        <begin position="167"/>
        <end position="329"/>
    </location>
</feature>
<comment type="caution">
    <text evidence="2">The sequence shown here is derived from an EMBL/GenBank/DDBJ whole genome shotgun (WGS) entry which is preliminary data.</text>
</comment>
<evidence type="ECO:0000313" key="2">
    <source>
        <dbReference type="EMBL" id="KAF9077013.1"/>
    </source>
</evidence>
<reference evidence="2" key="1">
    <citation type="submission" date="2020-11" db="EMBL/GenBank/DDBJ databases">
        <authorList>
            <consortium name="DOE Joint Genome Institute"/>
            <person name="Ahrendt S."/>
            <person name="Riley R."/>
            <person name="Andreopoulos W."/>
            <person name="Labutti K."/>
            <person name="Pangilinan J."/>
            <person name="Ruiz-Duenas F.J."/>
            <person name="Barrasa J.M."/>
            <person name="Sanchez-Garcia M."/>
            <person name="Camarero S."/>
            <person name="Miyauchi S."/>
            <person name="Serrano A."/>
            <person name="Linde D."/>
            <person name="Babiker R."/>
            <person name="Drula E."/>
            <person name="Ayuso-Fernandez I."/>
            <person name="Pacheco R."/>
            <person name="Padilla G."/>
            <person name="Ferreira P."/>
            <person name="Barriuso J."/>
            <person name="Kellner H."/>
            <person name="Castanera R."/>
            <person name="Alfaro M."/>
            <person name="Ramirez L."/>
            <person name="Pisabarro A.G."/>
            <person name="Kuo A."/>
            <person name="Tritt A."/>
            <person name="Lipzen A."/>
            <person name="He G."/>
            <person name="Yan M."/>
            <person name="Ng V."/>
            <person name="Cullen D."/>
            <person name="Martin F."/>
            <person name="Rosso M.-N."/>
            <person name="Henrissat B."/>
            <person name="Hibbett D."/>
            <person name="Martinez A.T."/>
            <person name="Grigoriev I.V."/>
        </authorList>
    </citation>
    <scope>NUCLEOTIDE SEQUENCE</scope>
    <source>
        <strain evidence="2">AH 40177</strain>
    </source>
</reference>
<dbReference type="EMBL" id="JADNRY010000005">
    <property type="protein sequence ID" value="KAF9077013.1"/>
    <property type="molecule type" value="Genomic_DNA"/>
</dbReference>
<dbReference type="GO" id="GO:0030479">
    <property type="term" value="C:actin cortical patch"/>
    <property type="evidence" value="ECO:0007669"/>
    <property type="project" value="TreeGrafter"/>
</dbReference>
<dbReference type="InterPro" id="IPR052935">
    <property type="entry name" value="Mg2+_PAP"/>
</dbReference>
<proteinExistence type="predicted"/>
<dbReference type="OrthoDB" id="414243at2759"/>
<dbReference type="AlphaFoldDB" id="A0A9P5UG39"/>
<dbReference type="GO" id="GO:0008195">
    <property type="term" value="F:phosphatidate phosphatase activity"/>
    <property type="evidence" value="ECO:0007669"/>
    <property type="project" value="InterPro"/>
</dbReference>
<name>A0A9P5UG39_9AGAR</name>
<dbReference type="PANTHER" id="PTHR28208">
    <property type="entry name" value="PHOSPHATIDATE PHOSPHATASE APP1"/>
    <property type="match status" value="1"/>
</dbReference>
<dbReference type="InterPro" id="IPR019236">
    <property type="entry name" value="APP1_cat"/>
</dbReference>
<dbReference type="Pfam" id="PF09949">
    <property type="entry name" value="APP1_cat"/>
    <property type="match status" value="1"/>
</dbReference>
<accession>A0A9P5UG39</accession>
<gene>
    <name evidence="2" type="ORF">BDP27DRAFT_1209887</name>
</gene>